<accession>A0A2P2K4A9</accession>
<evidence type="ECO:0000313" key="1">
    <source>
        <dbReference type="EMBL" id="MBX00533.1"/>
    </source>
</evidence>
<dbReference type="Pfam" id="PF04646">
    <property type="entry name" value="DUF604"/>
    <property type="match status" value="1"/>
</dbReference>
<dbReference type="InterPro" id="IPR006740">
    <property type="entry name" value="DUF604"/>
</dbReference>
<dbReference type="EMBL" id="GGEC01020050">
    <property type="protein sequence ID" value="MBX00534.1"/>
    <property type="molecule type" value="Transcribed_RNA"/>
</dbReference>
<reference evidence="1" key="1">
    <citation type="submission" date="2018-02" db="EMBL/GenBank/DDBJ databases">
        <title>Rhizophora mucronata_Transcriptome.</title>
        <authorList>
            <person name="Meera S.P."/>
            <person name="Sreeshan A."/>
            <person name="Augustine A."/>
        </authorList>
    </citation>
    <scope>NUCLEOTIDE SEQUENCE</scope>
    <source>
        <tissue evidence="1">Leaf</tissue>
    </source>
</reference>
<organism evidence="1">
    <name type="scientific">Rhizophora mucronata</name>
    <name type="common">Asiatic mangrove</name>
    <dbReference type="NCBI Taxonomy" id="61149"/>
    <lineage>
        <taxon>Eukaryota</taxon>
        <taxon>Viridiplantae</taxon>
        <taxon>Streptophyta</taxon>
        <taxon>Embryophyta</taxon>
        <taxon>Tracheophyta</taxon>
        <taxon>Spermatophyta</taxon>
        <taxon>Magnoliopsida</taxon>
        <taxon>eudicotyledons</taxon>
        <taxon>Gunneridae</taxon>
        <taxon>Pentapetalae</taxon>
        <taxon>rosids</taxon>
        <taxon>fabids</taxon>
        <taxon>Malpighiales</taxon>
        <taxon>Rhizophoraceae</taxon>
        <taxon>Rhizophora</taxon>
    </lineage>
</organism>
<dbReference type="AlphaFoldDB" id="A0A2P2K4A9"/>
<proteinExistence type="predicted"/>
<dbReference type="EMBL" id="GGEC01020049">
    <property type="protein sequence ID" value="MBX00533.1"/>
    <property type="molecule type" value="Transcribed_RNA"/>
</dbReference>
<name>A0A2P2K4A9_RHIMU</name>
<sequence length="99" mass="11596">MFNIREYARHTCKRPTVFFMESVISGENSVLSNYTRHNADNCSRANAIKNLKHVEVFSHKLEPDAEQVSFIGLEKSSWIQKLDTLCFCLKNPFSLFYFR</sequence>
<protein>
    <submittedName>
        <fullName evidence="1">Uncharacterized protein</fullName>
    </submittedName>
</protein>